<name>A0AAN9N0I8_CANGL</name>
<evidence type="ECO:0000313" key="2">
    <source>
        <dbReference type="Proteomes" id="UP001367508"/>
    </source>
</evidence>
<dbReference type="Proteomes" id="UP001367508">
    <property type="component" value="Unassembled WGS sequence"/>
</dbReference>
<dbReference type="AlphaFoldDB" id="A0AAN9N0I8"/>
<gene>
    <name evidence="1" type="ORF">VNO77_03819</name>
</gene>
<keyword evidence="2" id="KW-1185">Reference proteome</keyword>
<reference evidence="1 2" key="1">
    <citation type="submission" date="2024-01" db="EMBL/GenBank/DDBJ databases">
        <title>The genomes of 5 underutilized Papilionoideae crops provide insights into root nodulation and disease resistanc.</title>
        <authorList>
            <person name="Jiang F."/>
        </authorList>
    </citation>
    <scope>NUCLEOTIDE SEQUENCE [LARGE SCALE GENOMIC DNA]</scope>
    <source>
        <strain evidence="1">LVBAO_FW01</strain>
        <tissue evidence="1">Leaves</tissue>
    </source>
</reference>
<organism evidence="1 2">
    <name type="scientific">Canavalia gladiata</name>
    <name type="common">Sword bean</name>
    <name type="synonym">Dolichos gladiatus</name>
    <dbReference type="NCBI Taxonomy" id="3824"/>
    <lineage>
        <taxon>Eukaryota</taxon>
        <taxon>Viridiplantae</taxon>
        <taxon>Streptophyta</taxon>
        <taxon>Embryophyta</taxon>
        <taxon>Tracheophyta</taxon>
        <taxon>Spermatophyta</taxon>
        <taxon>Magnoliopsida</taxon>
        <taxon>eudicotyledons</taxon>
        <taxon>Gunneridae</taxon>
        <taxon>Pentapetalae</taxon>
        <taxon>rosids</taxon>
        <taxon>fabids</taxon>
        <taxon>Fabales</taxon>
        <taxon>Fabaceae</taxon>
        <taxon>Papilionoideae</taxon>
        <taxon>50 kb inversion clade</taxon>
        <taxon>NPAAA clade</taxon>
        <taxon>indigoferoid/millettioid clade</taxon>
        <taxon>Phaseoleae</taxon>
        <taxon>Canavalia</taxon>
    </lineage>
</organism>
<evidence type="ECO:0000313" key="1">
    <source>
        <dbReference type="EMBL" id="KAK7361738.1"/>
    </source>
</evidence>
<dbReference type="EMBL" id="JAYMYQ010000001">
    <property type="protein sequence ID" value="KAK7361738.1"/>
    <property type="molecule type" value="Genomic_DNA"/>
</dbReference>
<proteinExistence type="predicted"/>
<protein>
    <submittedName>
        <fullName evidence="1">Uncharacterized protein</fullName>
    </submittedName>
</protein>
<accession>A0AAN9N0I8</accession>
<comment type="caution">
    <text evidence="1">The sequence shown here is derived from an EMBL/GenBank/DDBJ whole genome shotgun (WGS) entry which is preliminary data.</text>
</comment>
<sequence length="94" mass="10018">MSEAPLLILMAEASAADTLTSTPLFVENAEIIHVTRGNDLPRSCILSTIRPTIHPSDVNCLCGESSSSFHCITESVSMGELLRGPKDVIFSSQG</sequence>